<dbReference type="AlphaFoldDB" id="A0A0H5E602"/>
<dbReference type="RefSeq" id="WP_098038530.1">
    <property type="nucleotide sequence ID" value="NZ_CWGJ01000015.1"/>
</dbReference>
<reference evidence="2" key="1">
    <citation type="submission" date="2015-06" db="EMBL/GenBank/DDBJ databases">
        <authorList>
            <person name="Bertelli C."/>
        </authorList>
    </citation>
    <scope>NUCLEOTIDE SEQUENCE [LARGE SCALE GENOMIC DNA]</scope>
    <source>
        <strain evidence="2">CRIB-30</strain>
    </source>
</reference>
<name>A0A0H5E602_9BACT</name>
<evidence type="ECO:0000313" key="2">
    <source>
        <dbReference type="Proteomes" id="UP000220251"/>
    </source>
</evidence>
<dbReference type="EMBL" id="CWGJ01000015">
    <property type="protein sequence ID" value="CRX38670.1"/>
    <property type="molecule type" value="Genomic_DNA"/>
</dbReference>
<dbReference type="Proteomes" id="UP000220251">
    <property type="component" value="Unassembled WGS sequence"/>
</dbReference>
<gene>
    <name evidence="1" type="ORF">ELAC_1331</name>
</gene>
<evidence type="ECO:0000313" key="1">
    <source>
        <dbReference type="EMBL" id="CRX38670.1"/>
    </source>
</evidence>
<protein>
    <submittedName>
        <fullName evidence="1">Uncharacterized protein</fullName>
    </submittedName>
</protein>
<keyword evidence="2" id="KW-1185">Reference proteome</keyword>
<sequence length="141" mass="15526">MTINAPVLKNFEAVRSISENFEQLIQKPMVTTKPDWNNFFSFSGRAVTLVRVAEYAITLPFRIVEIALNIIYSVVNIFKSLATLPFNLEANWNNLKNSIYGSVTSITHAAILPLSVSLDIVKLALGVVVHPTIAIQGPATI</sequence>
<organism evidence="1 2">
    <name type="scientific">Estrella lausannensis</name>
    <dbReference type="NCBI Taxonomy" id="483423"/>
    <lineage>
        <taxon>Bacteria</taxon>
        <taxon>Pseudomonadati</taxon>
        <taxon>Chlamydiota</taxon>
        <taxon>Chlamydiia</taxon>
        <taxon>Parachlamydiales</taxon>
        <taxon>Candidatus Criblamydiaceae</taxon>
        <taxon>Estrella</taxon>
    </lineage>
</organism>
<proteinExistence type="predicted"/>
<accession>A0A0H5E602</accession>